<feature type="domain" description="HTH araC/xylS-type" evidence="4">
    <location>
        <begin position="173"/>
        <end position="274"/>
    </location>
</feature>
<reference evidence="6" key="1">
    <citation type="journal article" date="2019" name="Int. J. Syst. Evol. Microbiol.">
        <title>The Global Catalogue of Microorganisms (GCM) 10K type strain sequencing project: providing services to taxonomists for standard genome sequencing and annotation.</title>
        <authorList>
            <consortium name="The Broad Institute Genomics Platform"/>
            <consortium name="The Broad Institute Genome Sequencing Center for Infectious Disease"/>
            <person name="Wu L."/>
            <person name="Ma J."/>
        </authorList>
    </citation>
    <scope>NUCLEOTIDE SEQUENCE [LARGE SCALE GENOMIC DNA]</scope>
    <source>
        <strain evidence="6">CGMCC 4.7289</strain>
    </source>
</reference>
<dbReference type="Pfam" id="PF12833">
    <property type="entry name" value="HTH_18"/>
    <property type="match status" value="1"/>
</dbReference>
<evidence type="ECO:0000259" key="4">
    <source>
        <dbReference type="PROSITE" id="PS01124"/>
    </source>
</evidence>
<keyword evidence="2" id="KW-0238">DNA-binding</keyword>
<evidence type="ECO:0000256" key="1">
    <source>
        <dbReference type="ARBA" id="ARBA00023015"/>
    </source>
</evidence>
<dbReference type="InterPro" id="IPR009057">
    <property type="entry name" value="Homeodomain-like_sf"/>
</dbReference>
<dbReference type="Gene3D" id="1.10.10.60">
    <property type="entry name" value="Homeodomain-like"/>
    <property type="match status" value="1"/>
</dbReference>
<organism evidence="5 6">
    <name type="scientific">Hamadaea flava</name>
    <dbReference type="NCBI Taxonomy" id="1742688"/>
    <lineage>
        <taxon>Bacteria</taxon>
        <taxon>Bacillati</taxon>
        <taxon>Actinomycetota</taxon>
        <taxon>Actinomycetes</taxon>
        <taxon>Micromonosporales</taxon>
        <taxon>Micromonosporaceae</taxon>
        <taxon>Hamadaea</taxon>
    </lineage>
</organism>
<name>A0ABV8LZX9_9ACTN</name>
<keyword evidence="1" id="KW-0805">Transcription regulation</keyword>
<evidence type="ECO:0000256" key="2">
    <source>
        <dbReference type="ARBA" id="ARBA00023125"/>
    </source>
</evidence>
<evidence type="ECO:0000313" key="5">
    <source>
        <dbReference type="EMBL" id="MFC4136048.1"/>
    </source>
</evidence>
<gene>
    <name evidence="5" type="ORF">ACFOZ4_36040</name>
</gene>
<accession>A0ABV8LZX9</accession>
<dbReference type="PROSITE" id="PS01124">
    <property type="entry name" value="HTH_ARAC_FAMILY_2"/>
    <property type="match status" value="1"/>
</dbReference>
<dbReference type="InterPro" id="IPR018060">
    <property type="entry name" value="HTH_AraC"/>
</dbReference>
<dbReference type="InterPro" id="IPR050204">
    <property type="entry name" value="AraC_XylS_family_regulators"/>
</dbReference>
<evidence type="ECO:0000313" key="6">
    <source>
        <dbReference type="Proteomes" id="UP001595816"/>
    </source>
</evidence>
<dbReference type="PANTHER" id="PTHR46796">
    <property type="entry name" value="HTH-TYPE TRANSCRIPTIONAL ACTIVATOR RHAS-RELATED"/>
    <property type="match status" value="1"/>
</dbReference>
<proteinExistence type="predicted"/>
<dbReference type="RefSeq" id="WP_253762676.1">
    <property type="nucleotide sequence ID" value="NZ_JAMZDZ010000001.1"/>
</dbReference>
<evidence type="ECO:0000256" key="3">
    <source>
        <dbReference type="ARBA" id="ARBA00023163"/>
    </source>
</evidence>
<dbReference type="SUPFAM" id="SSF46689">
    <property type="entry name" value="Homeodomain-like"/>
    <property type="match status" value="2"/>
</dbReference>
<dbReference type="SMART" id="SM00342">
    <property type="entry name" value="HTH_ARAC"/>
    <property type="match status" value="1"/>
</dbReference>
<dbReference type="Proteomes" id="UP001595816">
    <property type="component" value="Unassembled WGS sequence"/>
</dbReference>
<dbReference type="EMBL" id="JBHSAY010000028">
    <property type="protein sequence ID" value="MFC4136048.1"/>
    <property type="molecule type" value="Genomic_DNA"/>
</dbReference>
<comment type="caution">
    <text evidence="5">The sequence shown here is derived from an EMBL/GenBank/DDBJ whole genome shotgun (WGS) entry which is preliminary data.</text>
</comment>
<protein>
    <submittedName>
        <fullName evidence="5">Helix-turn-helix domain-containing protein</fullName>
    </submittedName>
</protein>
<keyword evidence="6" id="KW-1185">Reference proteome</keyword>
<sequence length="285" mass="31425">MGDSDAWRGVEGPGGLSFLGHLADVDVFDVVCRMRNVGFFGTEPVGVYTVILVSGGGFLHRIHREESFVDTMSAVVVRPGDQLTVAHPAGFDDRSTVLQYAEEPYLDLAPGARQVSDDLFLRHRALVAACRRGLDPVELAERVDLLVHALAAPERSARRDGRTMRFGTRQVHRRMVDRTVEALGDGGYRRGLDELATIAGASRHHLSRVFQAVTGMTVTAYRNRLRVRAVLADIQQGAPNLRELAHAYGFADQAHLIRVVRGQFGRTPGEIRRLLHADAMAEARE</sequence>
<keyword evidence="3" id="KW-0804">Transcription</keyword>